<evidence type="ECO:0000313" key="3">
    <source>
        <dbReference type="Proteomes" id="UP001233999"/>
    </source>
</evidence>
<name>A0AAD8A0Q2_DIPPU</name>
<accession>A0AAD8A0Q2</accession>
<feature type="compositionally biased region" description="Low complexity" evidence="1">
    <location>
        <begin position="64"/>
        <end position="73"/>
    </location>
</feature>
<keyword evidence="3" id="KW-1185">Reference proteome</keyword>
<sequence length="127" mass="12989">SLRTIDSKGRSSPCDPSATLSGVEITHHLSASSSGTTTTPTPNGGSLFSGIASSNKRPRPDDWLSSPSPGSAGPLPPLTPSPGPPGHSYTVISSPMSSGSYDPYSPNGKIGLQKLPSILNSHRLSRP</sequence>
<dbReference type="AlphaFoldDB" id="A0AAD8A0Q2"/>
<proteinExistence type="predicted"/>
<reference evidence="2" key="2">
    <citation type="submission" date="2023-05" db="EMBL/GenBank/DDBJ databases">
        <authorList>
            <person name="Fouks B."/>
        </authorList>
    </citation>
    <scope>NUCLEOTIDE SEQUENCE</scope>
    <source>
        <strain evidence="2">Stay&amp;Tobe</strain>
        <tissue evidence="2">Testes</tissue>
    </source>
</reference>
<dbReference type="EMBL" id="JASPKZ010004950">
    <property type="protein sequence ID" value="KAJ9589328.1"/>
    <property type="molecule type" value="Genomic_DNA"/>
</dbReference>
<protein>
    <submittedName>
        <fullName evidence="2">Uncharacterized protein</fullName>
    </submittedName>
</protein>
<evidence type="ECO:0000256" key="1">
    <source>
        <dbReference type="SAM" id="MobiDB-lite"/>
    </source>
</evidence>
<feature type="compositionally biased region" description="Polar residues" evidence="1">
    <location>
        <begin position="118"/>
        <end position="127"/>
    </location>
</feature>
<organism evidence="2 3">
    <name type="scientific">Diploptera punctata</name>
    <name type="common">Pacific beetle cockroach</name>
    <dbReference type="NCBI Taxonomy" id="6984"/>
    <lineage>
        <taxon>Eukaryota</taxon>
        <taxon>Metazoa</taxon>
        <taxon>Ecdysozoa</taxon>
        <taxon>Arthropoda</taxon>
        <taxon>Hexapoda</taxon>
        <taxon>Insecta</taxon>
        <taxon>Pterygota</taxon>
        <taxon>Neoptera</taxon>
        <taxon>Polyneoptera</taxon>
        <taxon>Dictyoptera</taxon>
        <taxon>Blattodea</taxon>
        <taxon>Blaberoidea</taxon>
        <taxon>Blaberidae</taxon>
        <taxon>Diplopterinae</taxon>
        <taxon>Diploptera</taxon>
    </lineage>
</organism>
<feature type="compositionally biased region" description="Polar residues" evidence="1">
    <location>
        <begin position="90"/>
        <end position="100"/>
    </location>
</feature>
<feature type="region of interest" description="Disordered" evidence="1">
    <location>
        <begin position="1"/>
        <end position="127"/>
    </location>
</feature>
<dbReference type="Proteomes" id="UP001233999">
    <property type="component" value="Unassembled WGS sequence"/>
</dbReference>
<feature type="compositionally biased region" description="Low complexity" evidence="1">
    <location>
        <begin position="30"/>
        <end position="46"/>
    </location>
</feature>
<feature type="non-terminal residue" evidence="2">
    <location>
        <position position="127"/>
    </location>
</feature>
<feature type="compositionally biased region" description="Pro residues" evidence="1">
    <location>
        <begin position="74"/>
        <end position="85"/>
    </location>
</feature>
<comment type="caution">
    <text evidence="2">The sequence shown here is derived from an EMBL/GenBank/DDBJ whole genome shotgun (WGS) entry which is preliminary data.</text>
</comment>
<feature type="non-terminal residue" evidence="2">
    <location>
        <position position="1"/>
    </location>
</feature>
<evidence type="ECO:0000313" key="2">
    <source>
        <dbReference type="EMBL" id="KAJ9589328.1"/>
    </source>
</evidence>
<reference evidence="2" key="1">
    <citation type="journal article" date="2023" name="IScience">
        <title>Live-bearing cockroach genome reveals convergent evolutionary mechanisms linked to viviparity in insects and beyond.</title>
        <authorList>
            <person name="Fouks B."/>
            <person name="Harrison M.C."/>
            <person name="Mikhailova A.A."/>
            <person name="Marchal E."/>
            <person name="English S."/>
            <person name="Carruthers M."/>
            <person name="Jennings E.C."/>
            <person name="Chiamaka E.L."/>
            <person name="Frigard R.A."/>
            <person name="Pippel M."/>
            <person name="Attardo G.M."/>
            <person name="Benoit J.B."/>
            <person name="Bornberg-Bauer E."/>
            <person name="Tobe S.S."/>
        </authorList>
    </citation>
    <scope>NUCLEOTIDE SEQUENCE</scope>
    <source>
        <strain evidence="2">Stay&amp;Tobe</strain>
    </source>
</reference>
<gene>
    <name evidence="2" type="ORF">L9F63_017457</name>
</gene>